<keyword evidence="3" id="KW-0333">Golgi apparatus</keyword>
<evidence type="ECO:0000313" key="6">
    <source>
        <dbReference type="Proteomes" id="UP000323000"/>
    </source>
</evidence>
<dbReference type="PANTHER" id="PTHR31682:SF45">
    <property type="entry name" value="UDP-ARABINOPYRANOSE MUTASE"/>
    <property type="match status" value="1"/>
</dbReference>
<evidence type="ECO:0000256" key="2">
    <source>
        <dbReference type="ARBA" id="ARBA00008986"/>
    </source>
</evidence>
<dbReference type="GO" id="GO:0005829">
    <property type="term" value="C:cytosol"/>
    <property type="evidence" value="ECO:0007669"/>
    <property type="project" value="TreeGrafter"/>
</dbReference>
<sequence length="211" mass="22669">MCMGGLVACIACGGDIGMGGLAVCDSEGGGAAALARELGSMICRGISCAAGGMSHAFGCHYDDPKRQSLPNVWNEPGFPQGTHCPRHVFWTYSWVTDNPLAHMMICGLAGVSSKKDLVIYSNTSLHATCKQGKQPICELEEGIQGHIFIGRKRPSHSSNLLSSQKDAPLSTNATYIELSKQVKDKLGPVDPYFHKLGDAMLTWIEAWDELN</sequence>
<comment type="subcellular location">
    <subcellularLocation>
        <location evidence="1">Golgi apparatus</location>
    </subcellularLocation>
</comment>
<comment type="caution">
    <text evidence="5">The sequence shown here is derived from an EMBL/GenBank/DDBJ whole genome shotgun (WGS) entry which is preliminary data.</text>
</comment>
<dbReference type="Proteomes" id="UP000323000">
    <property type="component" value="Chromosome 9"/>
</dbReference>
<evidence type="ECO:0000313" key="5">
    <source>
        <dbReference type="EMBL" id="TXG54397.1"/>
    </source>
</evidence>
<organism evidence="5 6">
    <name type="scientific">Acer yangbiense</name>
    <dbReference type="NCBI Taxonomy" id="1000413"/>
    <lineage>
        <taxon>Eukaryota</taxon>
        <taxon>Viridiplantae</taxon>
        <taxon>Streptophyta</taxon>
        <taxon>Embryophyta</taxon>
        <taxon>Tracheophyta</taxon>
        <taxon>Spermatophyta</taxon>
        <taxon>Magnoliopsida</taxon>
        <taxon>eudicotyledons</taxon>
        <taxon>Gunneridae</taxon>
        <taxon>Pentapetalae</taxon>
        <taxon>rosids</taxon>
        <taxon>malvids</taxon>
        <taxon>Sapindales</taxon>
        <taxon>Sapindaceae</taxon>
        <taxon>Hippocastanoideae</taxon>
        <taxon>Acereae</taxon>
        <taxon>Acer</taxon>
    </lineage>
</organism>
<evidence type="ECO:0000256" key="1">
    <source>
        <dbReference type="ARBA" id="ARBA00004555"/>
    </source>
</evidence>
<dbReference type="OrthoDB" id="1020896at2759"/>
<dbReference type="GO" id="GO:0071669">
    <property type="term" value="P:plant-type cell wall organization or biogenesis"/>
    <property type="evidence" value="ECO:0007669"/>
    <property type="project" value="TreeGrafter"/>
</dbReference>
<dbReference type="AlphaFoldDB" id="A0A5C7HBT7"/>
<dbReference type="GO" id="GO:0033356">
    <property type="term" value="P:UDP-L-arabinose metabolic process"/>
    <property type="evidence" value="ECO:0007669"/>
    <property type="project" value="TreeGrafter"/>
</dbReference>
<dbReference type="GO" id="GO:0009505">
    <property type="term" value="C:plant-type cell wall"/>
    <property type="evidence" value="ECO:0007669"/>
    <property type="project" value="TreeGrafter"/>
</dbReference>
<dbReference type="EMBL" id="VAHF01000009">
    <property type="protein sequence ID" value="TXG54397.1"/>
    <property type="molecule type" value="Genomic_DNA"/>
</dbReference>
<dbReference type="PANTHER" id="PTHR31682">
    <property type="entry name" value="UDP-ARABINOSE MUTASE"/>
    <property type="match status" value="1"/>
</dbReference>
<dbReference type="GO" id="GO:0052691">
    <property type="term" value="F:UDP-arabinopyranose mutase activity"/>
    <property type="evidence" value="ECO:0007669"/>
    <property type="project" value="TreeGrafter"/>
</dbReference>
<evidence type="ECO:0000256" key="4">
    <source>
        <dbReference type="ARBA" id="ARBA00023316"/>
    </source>
</evidence>
<accession>A0A5C7HBT7</accession>
<gene>
    <name evidence="5" type="ORF">EZV62_019653</name>
</gene>
<keyword evidence="6" id="KW-1185">Reference proteome</keyword>
<name>A0A5C7HBT7_9ROSI</name>
<keyword evidence="4" id="KW-0961">Cell wall biogenesis/degradation</keyword>
<evidence type="ECO:0000256" key="3">
    <source>
        <dbReference type="ARBA" id="ARBA00023034"/>
    </source>
</evidence>
<dbReference type="Pfam" id="PF03214">
    <property type="entry name" value="RGP"/>
    <property type="match status" value="1"/>
</dbReference>
<protein>
    <submittedName>
        <fullName evidence="5">Uncharacterized protein</fullName>
    </submittedName>
</protein>
<reference evidence="6" key="1">
    <citation type="journal article" date="2019" name="Gigascience">
        <title>De novo genome assembly of the endangered Acer yangbiense, a plant species with extremely small populations endemic to Yunnan Province, China.</title>
        <authorList>
            <person name="Yang J."/>
            <person name="Wariss H.M."/>
            <person name="Tao L."/>
            <person name="Zhang R."/>
            <person name="Yun Q."/>
            <person name="Hollingsworth P."/>
            <person name="Dao Z."/>
            <person name="Luo G."/>
            <person name="Guo H."/>
            <person name="Ma Y."/>
            <person name="Sun W."/>
        </authorList>
    </citation>
    <scope>NUCLEOTIDE SEQUENCE [LARGE SCALE GENOMIC DNA]</scope>
    <source>
        <strain evidence="6">cv. Malutang</strain>
    </source>
</reference>
<dbReference type="GO" id="GO:0071555">
    <property type="term" value="P:cell wall organization"/>
    <property type="evidence" value="ECO:0007669"/>
    <property type="project" value="UniProtKB-KW"/>
</dbReference>
<dbReference type="InterPro" id="IPR037595">
    <property type="entry name" value="RGP_fam"/>
</dbReference>
<dbReference type="GO" id="GO:0005794">
    <property type="term" value="C:Golgi apparatus"/>
    <property type="evidence" value="ECO:0007669"/>
    <property type="project" value="UniProtKB-SubCell"/>
</dbReference>
<proteinExistence type="inferred from homology"/>
<comment type="similarity">
    <text evidence="2">Belongs to the RGP family.</text>
</comment>